<feature type="region of interest" description="Disordered" evidence="1">
    <location>
        <begin position="1"/>
        <end position="69"/>
    </location>
</feature>
<proteinExistence type="predicted"/>
<dbReference type="AlphaFoldDB" id="A0A1G1V975"/>
<dbReference type="Proteomes" id="UP000178319">
    <property type="component" value="Unassembled WGS sequence"/>
</dbReference>
<dbReference type="STRING" id="1797516.A3D26_01090"/>
<accession>A0A1G1V975</accession>
<protein>
    <submittedName>
        <fullName evidence="2">Uncharacterized protein</fullName>
    </submittedName>
</protein>
<comment type="caution">
    <text evidence="2">The sequence shown here is derived from an EMBL/GenBank/DDBJ whole genome shotgun (WGS) entry which is preliminary data.</text>
</comment>
<gene>
    <name evidence="2" type="ORF">A3D26_01090</name>
</gene>
<evidence type="ECO:0000313" key="2">
    <source>
        <dbReference type="EMBL" id="OGY11851.1"/>
    </source>
</evidence>
<evidence type="ECO:0000256" key="1">
    <source>
        <dbReference type="SAM" id="MobiDB-lite"/>
    </source>
</evidence>
<evidence type="ECO:0000313" key="3">
    <source>
        <dbReference type="Proteomes" id="UP000178319"/>
    </source>
</evidence>
<feature type="compositionally biased region" description="Basic and acidic residues" evidence="1">
    <location>
        <begin position="36"/>
        <end position="54"/>
    </location>
</feature>
<dbReference type="EMBL" id="MHBZ01000010">
    <property type="protein sequence ID" value="OGY11851.1"/>
    <property type="molecule type" value="Genomic_DNA"/>
</dbReference>
<reference evidence="2 3" key="1">
    <citation type="journal article" date="2016" name="Nat. Commun.">
        <title>Thousands of microbial genomes shed light on interconnected biogeochemical processes in an aquifer system.</title>
        <authorList>
            <person name="Anantharaman K."/>
            <person name="Brown C.T."/>
            <person name="Hug L.A."/>
            <person name="Sharon I."/>
            <person name="Castelle C.J."/>
            <person name="Probst A.J."/>
            <person name="Thomas B.C."/>
            <person name="Singh A."/>
            <person name="Wilkins M.J."/>
            <person name="Karaoz U."/>
            <person name="Brodie E.L."/>
            <person name="Williams K.H."/>
            <person name="Hubbard S.S."/>
            <person name="Banfield J.F."/>
        </authorList>
    </citation>
    <scope>NUCLEOTIDE SEQUENCE [LARGE SCALE GENOMIC DNA]</scope>
</reference>
<sequence>MPSDKPTWAGRSQETDGSDLKTQWQRLKKGPVHFFGMDEGRPIGAVERREDRRPRPTWVDDGNGRSDLI</sequence>
<organism evidence="2 3">
    <name type="scientific">Candidatus Blackburnbacteria bacterium RIFCSPHIGHO2_02_FULL_44_20</name>
    <dbReference type="NCBI Taxonomy" id="1797516"/>
    <lineage>
        <taxon>Bacteria</taxon>
        <taxon>Candidatus Blackburniibacteriota</taxon>
    </lineage>
</organism>
<name>A0A1G1V975_9BACT</name>